<evidence type="ECO:0000256" key="6">
    <source>
        <dbReference type="RuleBase" id="RU000477"/>
    </source>
</evidence>
<dbReference type="InterPro" id="IPR000425">
    <property type="entry name" value="MIP"/>
</dbReference>
<keyword evidence="5 8" id="KW-0472">Membrane</keyword>
<dbReference type="InterPro" id="IPR023271">
    <property type="entry name" value="Aquaporin-like"/>
</dbReference>
<evidence type="ECO:0000256" key="4">
    <source>
        <dbReference type="ARBA" id="ARBA00022989"/>
    </source>
</evidence>
<evidence type="ECO:0000313" key="9">
    <source>
        <dbReference type="EMBL" id="MCO6159082.1"/>
    </source>
</evidence>
<feature type="transmembrane region" description="Helical" evidence="8">
    <location>
        <begin position="89"/>
        <end position="110"/>
    </location>
</feature>
<evidence type="ECO:0000256" key="3">
    <source>
        <dbReference type="ARBA" id="ARBA00022692"/>
    </source>
</evidence>
<keyword evidence="3 6" id="KW-0812">Transmembrane</keyword>
<gene>
    <name evidence="9" type="ORF">NF685_03440</name>
</gene>
<feature type="transmembrane region" description="Helical" evidence="8">
    <location>
        <begin position="141"/>
        <end position="168"/>
    </location>
</feature>
<feature type="region of interest" description="Disordered" evidence="7">
    <location>
        <begin position="1"/>
        <end position="20"/>
    </location>
</feature>
<evidence type="ECO:0000313" key="10">
    <source>
        <dbReference type="Proteomes" id="UP001523401"/>
    </source>
</evidence>
<evidence type="ECO:0000256" key="7">
    <source>
        <dbReference type="SAM" id="MobiDB-lite"/>
    </source>
</evidence>
<dbReference type="PANTHER" id="PTHR19139:SF199">
    <property type="entry name" value="MIP17260P"/>
    <property type="match status" value="1"/>
</dbReference>
<keyword evidence="10" id="KW-1185">Reference proteome</keyword>
<comment type="similarity">
    <text evidence="2 6">Belongs to the MIP/aquaporin (TC 1.A.8) family.</text>
</comment>
<dbReference type="Proteomes" id="UP001523401">
    <property type="component" value="Unassembled WGS sequence"/>
</dbReference>
<dbReference type="PANTHER" id="PTHR19139">
    <property type="entry name" value="AQUAPORIN TRANSPORTER"/>
    <property type="match status" value="1"/>
</dbReference>
<feature type="transmembrane region" description="Helical" evidence="8">
    <location>
        <begin position="58"/>
        <end position="77"/>
    </location>
</feature>
<sequence>MAVDNGHIRQGEGRSVEAEEPVCGDRLEALYPHPEDRPLVGKPAAGRYFHPRLYMCEFWATALLLIGGICTNVAIGSPLSPIGKALSNWPNLLTALEGLLFGLSSTLAALSPFGRVSGAHLSPSISFAFCLGKRLALTDTIFYMLAQMSGAVFGAGLVAASGLIWPHWGRWCVAMHFAATMPSPFVPPWWAFVGEVTTTAILVSVVLLCGARPHLRPFAAWAAGPVFFMLNPFEAWLSGDSTNLARSFGPALISGAWGDFWVYLTGPFCGAAIMIALIRAETFGRVHLHEARLSYFGHGGRAPYFWWRWLRHKAGASNADT</sequence>
<dbReference type="EMBL" id="JAMXQU010000002">
    <property type="protein sequence ID" value="MCO6159082.1"/>
    <property type="molecule type" value="Genomic_DNA"/>
</dbReference>
<comment type="caution">
    <text evidence="9">The sequence shown here is derived from an EMBL/GenBank/DDBJ whole genome shotgun (WGS) entry which is preliminary data.</text>
</comment>
<reference evidence="9 10" key="1">
    <citation type="submission" date="2022-06" db="EMBL/GenBank/DDBJ databases">
        <title>Whole-genome of Asaia lannensis strain LMG 27011T.</title>
        <authorList>
            <person name="Sombolestani A."/>
        </authorList>
    </citation>
    <scope>NUCLEOTIDE SEQUENCE [LARGE SCALE GENOMIC DNA]</scope>
    <source>
        <strain evidence="9 10">NBRC 102526</strain>
    </source>
</reference>
<keyword evidence="6" id="KW-0813">Transport</keyword>
<accession>A0ABT1CDZ3</accession>
<evidence type="ECO:0000256" key="5">
    <source>
        <dbReference type="ARBA" id="ARBA00023136"/>
    </source>
</evidence>
<dbReference type="SUPFAM" id="SSF81338">
    <property type="entry name" value="Aquaporin-like"/>
    <property type="match status" value="1"/>
</dbReference>
<name>A0ABT1CDZ3_9PROT</name>
<dbReference type="PRINTS" id="PR00783">
    <property type="entry name" value="MINTRINSICP"/>
</dbReference>
<proteinExistence type="inferred from homology"/>
<evidence type="ECO:0000256" key="2">
    <source>
        <dbReference type="ARBA" id="ARBA00006175"/>
    </source>
</evidence>
<organism evidence="9 10">
    <name type="scientific">Asaia lannensis NBRC 102526</name>
    <dbReference type="NCBI Taxonomy" id="1307926"/>
    <lineage>
        <taxon>Bacteria</taxon>
        <taxon>Pseudomonadati</taxon>
        <taxon>Pseudomonadota</taxon>
        <taxon>Alphaproteobacteria</taxon>
        <taxon>Acetobacterales</taxon>
        <taxon>Acetobacteraceae</taxon>
        <taxon>Asaia</taxon>
    </lineage>
</organism>
<dbReference type="Gene3D" id="1.20.1080.10">
    <property type="entry name" value="Glycerol uptake facilitator protein"/>
    <property type="match status" value="1"/>
</dbReference>
<protein>
    <submittedName>
        <fullName evidence="9">Aquaporin</fullName>
    </submittedName>
</protein>
<comment type="subcellular location">
    <subcellularLocation>
        <location evidence="1">Membrane</location>
        <topology evidence="1">Multi-pass membrane protein</topology>
    </subcellularLocation>
</comment>
<dbReference type="RefSeq" id="WP_252848609.1">
    <property type="nucleotide sequence ID" value="NZ_BAPW01000012.1"/>
</dbReference>
<dbReference type="InterPro" id="IPR034294">
    <property type="entry name" value="Aquaporin_transptr"/>
</dbReference>
<evidence type="ECO:0000256" key="8">
    <source>
        <dbReference type="SAM" id="Phobius"/>
    </source>
</evidence>
<evidence type="ECO:0000256" key="1">
    <source>
        <dbReference type="ARBA" id="ARBA00004141"/>
    </source>
</evidence>
<feature type="transmembrane region" description="Helical" evidence="8">
    <location>
        <begin position="260"/>
        <end position="278"/>
    </location>
</feature>
<dbReference type="Pfam" id="PF00230">
    <property type="entry name" value="MIP"/>
    <property type="match status" value="1"/>
</dbReference>
<keyword evidence="4 8" id="KW-1133">Transmembrane helix</keyword>
<feature type="transmembrane region" description="Helical" evidence="8">
    <location>
        <begin position="188"/>
        <end position="211"/>
    </location>
</feature>
<feature type="transmembrane region" description="Helical" evidence="8">
    <location>
        <begin position="218"/>
        <end position="237"/>
    </location>
</feature>